<evidence type="ECO:0000259" key="19">
    <source>
        <dbReference type="PROSITE" id="PS50184"/>
    </source>
</evidence>
<evidence type="ECO:0000256" key="4">
    <source>
        <dbReference type="ARBA" id="ARBA00008125"/>
    </source>
</evidence>
<comment type="caution">
    <text evidence="16">Lacks conserved residue(s) required for the propagation of feature annotation.</text>
</comment>
<dbReference type="PANTHER" id="PTHR11348:SF23">
    <property type="entry name" value="CELLULAR COMMUNICATION NETWORK FACTOR 2B"/>
    <property type="match status" value="1"/>
</dbReference>
<organism evidence="21 22">
    <name type="scientific">Paramormyrops kingsleyae</name>
    <dbReference type="NCBI Taxonomy" id="1676925"/>
    <lineage>
        <taxon>Eukaryota</taxon>
        <taxon>Metazoa</taxon>
        <taxon>Chordata</taxon>
        <taxon>Craniata</taxon>
        <taxon>Vertebrata</taxon>
        <taxon>Euteleostomi</taxon>
        <taxon>Actinopterygii</taxon>
        <taxon>Neopterygii</taxon>
        <taxon>Teleostei</taxon>
        <taxon>Osteoglossocephala</taxon>
        <taxon>Osteoglossomorpha</taxon>
        <taxon>Osteoglossiformes</taxon>
        <taxon>Mormyridae</taxon>
        <taxon>Paramormyrops</taxon>
    </lineage>
</organism>
<keyword evidence="5" id="KW-0963">Cytoplasm</keyword>
<dbReference type="GO" id="GO:0005921">
    <property type="term" value="C:gap junction"/>
    <property type="evidence" value="ECO:0007669"/>
    <property type="project" value="UniProtKB-SubCell"/>
</dbReference>
<dbReference type="GO" id="GO:0005178">
    <property type="term" value="F:integrin binding"/>
    <property type="evidence" value="ECO:0007669"/>
    <property type="project" value="TreeGrafter"/>
</dbReference>
<evidence type="ECO:0000256" key="13">
    <source>
        <dbReference type="ARBA" id="ARBA00039944"/>
    </source>
</evidence>
<proteinExistence type="inferred from homology"/>
<comment type="similarity">
    <text evidence="4">Belongs to the CCN family.</text>
</comment>
<evidence type="ECO:0000259" key="18">
    <source>
        <dbReference type="PROSITE" id="PS01225"/>
    </source>
</evidence>
<evidence type="ECO:0000256" key="8">
    <source>
        <dbReference type="ARBA" id="ARBA00022868"/>
    </source>
</evidence>
<dbReference type="PROSITE" id="PS50092">
    <property type="entry name" value="TSP1"/>
    <property type="match status" value="1"/>
</dbReference>
<dbReference type="SMART" id="SM00041">
    <property type="entry name" value="CT"/>
    <property type="match status" value="1"/>
</dbReference>
<dbReference type="SUPFAM" id="SSF57603">
    <property type="entry name" value="FnI-like domain"/>
    <property type="match status" value="1"/>
</dbReference>
<evidence type="ECO:0000259" key="20">
    <source>
        <dbReference type="PROSITE" id="PS51323"/>
    </source>
</evidence>
<evidence type="ECO:0000256" key="16">
    <source>
        <dbReference type="PROSITE-ProRule" id="PRU00039"/>
    </source>
</evidence>
<feature type="domain" description="VWFC" evidence="19">
    <location>
        <begin position="94"/>
        <end position="160"/>
    </location>
</feature>
<dbReference type="PROSITE" id="PS01225">
    <property type="entry name" value="CTCK_2"/>
    <property type="match status" value="1"/>
</dbReference>
<dbReference type="InterPro" id="IPR009030">
    <property type="entry name" value="Growth_fac_rcpt_cys_sf"/>
</dbReference>
<feature type="signal peptide" evidence="17">
    <location>
        <begin position="1"/>
        <end position="19"/>
    </location>
</feature>
<dbReference type="Pfam" id="PF00219">
    <property type="entry name" value="IGFBP"/>
    <property type="match status" value="1"/>
</dbReference>
<evidence type="ECO:0000256" key="6">
    <source>
        <dbReference type="ARBA" id="ARBA00022525"/>
    </source>
</evidence>
<dbReference type="SMART" id="SM00209">
    <property type="entry name" value="TSP1"/>
    <property type="match status" value="1"/>
</dbReference>
<evidence type="ECO:0000256" key="10">
    <source>
        <dbReference type="ARBA" id="ARBA00023030"/>
    </source>
</evidence>
<accession>A0A3B3QIK8</accession>
<dbReference type="STRING" id="1676925.ENSPKIP00000005654"/>
<dbReference type="Pfam" id="PF00093">
    <property type="entry name" value="VWC"/>
    <property type="match status" value="1"/>
</dbReference>
<dbReference type="InterPro" id="IPR017891">
    <property type="entry name" value="Insulin_GF-bd_Cys-rich_CS"/>
</dbReference>
<evidence type="ECO:0000313" key="21">
    <source>
        <dbReference type="Ensembl" id="ENSPKIP00000005654.1"/>
    </source>
</evidence>
<keyword evidence="9" id="KW-0965">Cell junction</keyword>
<dbReference type="GO" id="GO:0007155">
    <property type="term" value="P:cell adhesion"/>
    <property type="evidence" value="ECO:0007669"/>
    <property type="project" value="TreeGrafter"/>
</dbReference>
<evidence type="ECO:0000256" key="12">
    <source>
        <dbReference type="ARBA" id="ARBA00023180"/>
    </source>
</evidence>
<dbReference type="InterPro" id="IPR043973">
    <property type="entry name" value="TSP1_CCN"/>
</dbReference>
<reference evidence="21" key="1">
    <citation type="submission" date="2025-08" db="UniProtKB">
        <authorList>
            <consortium name="Ensembl"/>
        </authorList>
    </citation>
    <scope>IDENTIFICATION</scope>
</reference>
<evidence type="ECO:0000256" key="2">
    <source>
        <dbReference type="ARBA" id="ARBA00004610"/>
    </source>
</evidence>
<dbReference type="FunFam" id="2.20.100.10:FF:000046">
    <property type="entry name" value="Cellular communication network factor 4"/>
    <property type="match status" value="1"/>
</dbReference>
<keyword evidence="7 17" id="KW-0732">Signal</keyword>
<dbReference type="PROSITE" id="PS01185">
    <property type="entry name" value="CTCK_1"/>
    <property type="match status" value="1"/>
</dbReference>
<keyword evidence="11" id="KW-1015">Disulfide bond</keyword>
<dbReference type="InterPro" id="IPR036383">
    <property type="entry name" value="TSP1_rpt_sf"/>
</dbReference>
<keyword evidence="12" id="KW-0325">Glycoprotein</keyword>
<comment type="subcellular location">
    <subcellularLocation>
        <location evidence="2">Cell junction</location>
        <location evidence="2">Gap junction</location>
    </subcellularLocation>
    <subcellularLocation>
        <location evidence="1">Cytoplasm</location>
    </subcellularLocation>
    <subcellularLocation>
        <location evidence="3">Secreted</location>
    </subcellularLocation>
</comment>
<feature type="domain" description="IGFBP N-terminal" evidence="20">
    <location>
        <begin position="19"/>
        <end position="91"/>
    </location>
</feature>
<evidence type="ECO:0000256" key="17">
    <source>
        <dbReference type="SAM" id="SignalP"/>
    </source>
</evidence>
<dbReference type="OrthoDB" id="365605at2759"/>
<dbReference type="InterPro" id="IPR000867">
    <property type="entry name" value="IGFBP-like"/>
</dbReference>
<dbReference type="SUPFAM" id="SSF57184">
    <property type="entry name" value="Growth factor receptor domain"/>
    <property type="match status" value="1"/>
</dbReference>
<keyword evidence="10" id="KW-0339">Growth factor</keyword>
<evidence type="ECO:0000256" key="3">
    <source>
        <dbReference type="ARBA" id="ARBA00004613"/>
    </source>
</evidence>
<dbReference type="CTD" id="100124530"/>
<dbReference type="PROSITE" id="PS01208">
    <property type="entry name" value="VWFC_1"/>
    <property type="match status" value="1"/>
</dbReference>
<dbReference type="InterPro" id="IPR000884">
    <property type="entry name" value="TSP1_rpt"/>
</dbReference>
<dbReference type="AlphaFoldDB" id="A0A3B3QIK8"/>
<dbReference type="PROSITE" id="PS51323">
    <property type="entry name" value="IGFBP_N_2"/>
    <property type="match status" value="1"/>
</dbReference>
<evidence type="ECO:0000256" key="14">
    <source>
        <dbReference type="ARBA" id="ARBA00042352"/>
    </source>
</evidence>
<dbReference type="PROSITE" id="PS00222">
    <property type="entry name" value="IGFBP_N_1"/>
    <property type="match status" value="1"/>
</dbReference>
<evidence type="ECO:0000313" key="22">
    <source>
        <dbReference type="Proteomes" id="UP000261540"/>
    </source>
</evidence>
<dbReference type="PIRSF" id="PIRSF036495">
    <property type="entry name" value="IGFBP_rP_CNN"/>
    <property type="match status" value="1"/>
</dbReference>
<dbReference type="Pfam" id="PF19035">
    <property type="entry name" value="TSP1_CCN"/>
    <property type="match status" value="1"/>
</dbReference>
<dbReference type="Ensembl" id="ENSPKIT00000029661.1">
    <property type="protein sequence ID" value="ENSPKIP00000005654.1"/>
    <property type="gene ID" value="ENSPKIG00000022246.1"/>
</dbReference>
<evidence type="ECO:0000256" key="15">
    <source>
        <dbReference type="ARBA" id="ARBA00077787"/>
    </source>
</evidence>
<protein>
    <recommendedName>
        <fullName evidence="13">CCN family member 3</fullName>
    </recommendedName>
    <alternativeName>
        <fullName evidence="14">Cellular communication network factor 3</fullName>
    </alternativeName>
    <alternativeName>
        <fullName evidence="15">Protein NOV homolog</fullName>
    </alternativeName>
</protein>
<keyword evidence="6" id="KW-0964">Secreted</keyword>
<reference evidence="21" key="2">
    <citation type="submission" date="2025-09" db="UniProtKB">
        <authorList>
            <consortium name="Ensembl"/>
        </authorList>
    </citation>
    <scope>IDENTIFICATION</scope>
</reference>
<dbReference type="Proteomes" id="UP000261540">
    <property type="component" value="Unplaced"/>
</dbReference>
<evidence type="ECO:0000256" key="11">
    <source>
        <dbReference type="ARBA" id="ARBA00023157"/>
    </source>
</evidence>
<name>A0A3B3QIK8_9TELE</name>
<dbReference type="GO" id="GO:0005615">
    <property type="term" value="C:extracellular space"/>
    <property type="evidence" value="ECO:0007669"/>
    <property type="project" value="TreeGrafter"/>
</dbReference>
<evidence type="ECO:0000256" key="7">
    <source>
        <dbReference type="ARBA" id="ARBA00022729"/>
    </source>
</evidence>
<evidence type="ECO:0000256" key="9">
    <source>
        <dbReference type="ARBA" id="ARBA00022949"/>
    </source>
</evidence>
<dbReference type="GO" id="GO:0008201">
    <property type="term" value="F:heparin binding"/>
    <property type="evidence" value="ECO:0007669"/>
    <property type="project" value="TreeGrafter"/>
</dbReference>
<dbReference type="GO" id="GO:0005737">
    <property type="term" value="C:cytoplasm"/>
    <property type="evidence" value="ECO:0007669"/>
    <property type="project" value="UniProtKB-SubCell"/>
</dbReference>
<dbReference type="InterPro" id="IPR006207">
    <property type="entry name" value="Cys_knot_C"/>
</dbReference>
<dbReference type="PROSITE" id="PS50184">
    <property type="entry name" value="VWFC_2"/>
    <property type="match status" value="1"/>
</dbReference>
<dbReference type="InterPro" id="IPR001007">
    <property type="entry name" value="VWF_dom"/>
</dbReference>
<dbReference type="InterPro" id="IPR050941">
    <property type="entry name" value="CCN"/>
</dbReference>
<keyword evidence="8" id="KW-0303">Gap junction</keyword>
<feature type="chain" id="PRO_5017376450" description="CCN family member 3" evidence="17">
    <location>
        <begin position="20"/>
        <end position="345"/>
    </location>
</feature>
<dbReference type="InterPro" id="IPR006208">
    <property type="entry name" value="Glyco_hormone_CN"/>
</dbReference>
<dbReference type="SUPFAM" id="SSF82895">
    <property type="entry name" value="TSP-1 type 1 repeat"/>
    <property type="match status" value="1"/>
</dbReference>
<dbReference type="KEGG" id="pki:111851115"/>
<dbReference type="InterPro" id="IPR012395">
    <property type="entry name" value="IGFBP_CNN"/>
</dbReference>
<dbReference type="PANTHER" id="PTHR11348">
    <property type="entry name" value="CONNECTIVE TISSUE GROWTH FACTOR-RELATED"/>
    <property type="match status" value="1"/>
</dbReference>
<keyword evidence="22" id="KW-1185">Reference proteome</keyword>
<feature type="domain" description="CTCK" evidence="18">
    <location>
        <begin position="249"/>
        <end position="323"/>
    </location>
</feature>
<dbReference type="SMART" id="SM00121">
    <property type="entry name" value="IB"/>
    <property type="match status" value="1"/>
</dbReference>
<dbReference type="Gene3D" id="2.20.100.10">
    <property type="entry name" value="Thrombospondin type-1 (TSP1) repeat"/>
    <property type="match status" value="1"/>
</dbReference>
<dbReference type="GO" id="GO:0045597">
    <property type="term" value="P:positive regulation of cell differentiation"/>
    <property type="evidence" value="ECO:0007669"/>
    <property type="project" value="TreeGrafter"/>
</dbReference>
<dbReference type="Gene3D" id="2.10.70.10">
    <property type="entry name" value="Complement Module, domain 1"/>
    <property type="match status" value="1"/>
</dbReference>
<dbReference type="GO" id="GO:0008083">
    <property type="term" value="F:growth factor activity"/>
    <property type="evidence" value="ECO:0007669"/>
    <property type="project" value="UniProtKB-KW"/>
</dbReference>
<evidence type="ECO:0000256" key="5">
    <source>
        <dbReference type="ARBA" id="ARBA00022490"/>
    </source>
</evidence>
<dbReference type="GO" id="GO:0051239">
    <property type="term" value="P:regulation of multicellular organismal process"/>
    <property type="evidence" value="ECO:0007669"/>
    <property type="project" value="UniProtKB-ARBA"/>
</dbReference>
<sequence length="345" mass="37380">MFGTLTAAVSLLLLVPAAASQDCSQPCECPSETPTCPIGTSLLLDGCGCCKVCARQVGEPCSLLEPCDHHRLLYCHSAAMGNSDTGVCMAREGETCTLGGVLYRSGESFQPSCRHQCVCMNGEIGCVPTCGVNVRLPSPACPYPRRVLIPGQCCEEWVCDPVPNDGRLQSSLPDYRDAPDYGLEAEGPQANCITQTTEWSACSTTCGTGVSTRVTNDNEGCQLEKQSRVCMIRRCQAEQGGAAKRGKRCQRSSKSQQAVRFQLSGCTSVRAYKPRFCGTCTDGRCCTPKDTVTGEVEFHCPEGDGFRRKMMFIKSCSCHRDCPQDNDIFLTTHLRQMSGDYESGM</sequence>
<dbReference type="SMART" id="SM00214">
    <property type="entry name" value="VWC"/>
    <property type="match status" value="1"/>
</dbReference>
<dbReference type="Pfam" id="PF00007">
    <property type="entry name" value="Cys_knot"/>
    <property type="match status" value="1"/>
</dbReference>
<dbReference type="GeneTree" id="ENSGT00940000155019"/>
<evidence type="ECO:0000256" key="1">
    <source>
        <dbReference type="ARBA" id="ARBA00004496"/>
    </source>
</evidence>
<dbReference type="GO" id="GO:0031012">
    <property type="term" value="C:extracellular matrix"/>
    <property type="evidence" value="ECO:0007669"/>
    <property type="project" value="TreeGrafter"/>
</dbReference>